<gene>
    <name evidence="16" type="ORF">INQ41_04330</name>
</gene>
<dbReference type="GO" id="GO:0009279">
    <property type="term" value="C:cell outer membrane"/>
    <property type="evidence" value="ECO:0007669"/>
    <property type="project" value="UniProtKB-SubCell"/>
</dbReference>
<evidence type="ECO:0000256" key="6">
    <source>
        <dbReference type="ARBA" id="ARBA00023065"/>
    </source>
</evidence>
<sequence>MTAPRPNRSISPLAHHRRAGLGLALLLALSSPLIASAAAGVAGDAATAGPIDLDAVVVTAAGFEQMVREAPASITVLTREELVQQPIHSLADALVNVEGVDIGVGVDKTGAPQISLRGMPSSYTLVLIDGRRQNTSGNVAPNNFGNTANNFIPPMSAIDRIEVIRGPMSTLYGSDAMGGVINIITRKVGAAWAGSVGLETTRQEDSSFGNLYGANFFIDGPLVHDLLGLSLRGGWFKRDASDIAYTDLDGEEIVPWMGANPVSYDSHNVGARLALTPSDDHDLWLDVTSGRQEYDNSTGQMGTLGAGGYAPSLRFNRDQATLAWDARYDLGALESSLQQTTTETIGRLLPAGTAGAGSPRELENRNRVFDTKLVTDIGSNKLTVGGQYLDARLVDGVASDAFQFHQWALFAENEWSINDALNLTVGARHDDHSTFGSHLSPRAYLVWNANANWVVKGGYSEGYRSPNIEDLTAGIKGFGGQGTIPLIGTPTLKPETSATTELGVYYAADNGFSSSLTVFNNDFSDKIASGTPVANCAFGLSQAAYNAADFSGSSCVDVGWFPRSATLGQTVNIDKAVTRGAEFALQVPLAEAWKLQLNYTRTDSEQKSGSGNGTPLTNTPRNLLNGSVNWQATDALALYLRGEYRSARYRGAGAAQDQLGDYKPYSQFHLGGRYRVTDAISLNAAVYNLFDKDFVDYLPYDDNGTVAYANTRSTSEAGRRLWLSVNVDF</sequence>
<dbReference type="Gene3D" id="2.170.130.10">
    <property type="entry name" value="TonB-dependent receptor, plug domain"/>
    <property type="match status" value="1"/>
</dbReference>
<dbReference type="InterPro" id="IPR000531">
    <property type="entry name" value="Beta-barrel_TonB"/>
</dbReference>
<keyword evidence="2 10" id="KW-0813">Transport</keyword>
<dbReference type="RefSeq" id="WP_193986521.1">
    <property type="nucleotide sequence ID" value="NZ_CP063656.1"/>
</dbReference>
<protein>
    <submittedName>
        <fullName evidence="16">TonB-dependent receptor</fullName>
    </submittedName>
</protein>
<dbReference type="SUPFAM" id="SSF56935">
    <property type="entry name" value="Porins"/>
    <property type="match status" value="1"/>
</dbReference>
<dbReference type="KEGG" id="lcic:INQ41_04330"/>
<organism evidence="16 17">
    <name type="scientific">Novilysobacter ciconiae</name>
    <dbReference type="NCBI Taxonomy" id="2781022"/>
    <lineage>
        <taxon>Bacteria</taxon>
        <taxon>Pseudomonadati</taxon>
        <taxon>Pseudomonadota</taxon>
        <taxon>Gammaproteobacteria</taxon>
        <taxon>Lysobacterales</taxon>
        <taxon>Lysobacteraceae</taxon>
        <taxon>Novilysobacter</taxon>
    </lineage>
</organism>
<keyword evidence="3 10" id="KW-1134">Transmembrane beta strand</keyword>
<dbReference type="PROSITE" id="PS52016">
    <property type="entry name" value="TONB_DEPENDENT_REC_3"/>
    <property type="match status" value="1"/>
</dbReference>
<dbReference type="PANTHER" id="PTHR30069">
    <property type="entry name" value="TONB-DEPENDENT OUTER MEMBRANE RECEPTOR"/>
    <property type="match status" value="1"/>
</dbReference>
<evidence type="ECO:0000259" key="15">
    <source>
        <dbReference type="Pfam" id="PF07715"/>
    </source>
</evidence>
<feature type="domain" description="TonB-dependent receptor plug" evidence="15">
    <location>
        <begin position="67"/>
        <end position="180"/>
    </location>
</feature>
<name>A0A7S6UH79_9GAMM</name>
<evidence type="ECO:0000313" key="17">
    <source>
        <dbReference type="Proteomes" id="UP000594059"/>
    </source>
</evidence>
<dbReference type="InterPro" id="IPR012910">
    <property type="entry name" value="Plug_dom"/>
</dbReference>
<dbReference type="InterPro" id="IPR039426">
    <property type="entry name" value="TonB-dep_rcpt-like"/>
</dbReference>
<feature type="chain" id="PRO_5032970599" evidence="13">
    <location>
        <begin position="38"/>
        <end position="729"/>
    </location>
</feature>
<evidence type="ECO:0000256" key="4">
    <source>
        <dbReference type="ARBA" id="ARBA00022692"/>
    </source>
</evidence>
<evidence type="ECO:0000259" key="14">
    <source>
        <dbReference type="Pfam" id="PF00593"/>
    </source>
</evidence>
<feature type="signal peptide" evidence="13">
    <location>
        <begin position="1"/>
        <end position="37"/>
    </location>
</feature>
<evidence type="ECO:0000256" key="5">
    <source>
        <dbReference type="ARBA" id="ARBA00022729"/>
    </source>
</evidence>
<evidence type="ECO:0000256" key="2">
    <source>
        <dbReference type="ARBA" id="ARBA00022448"/>
    </source>
</evidence>
<reference evidence="16 17" key="1">
    <citation type="submission" date="2020-10" db="EMBL/GenBank/DDBJ databases">
        <title>complete genome sequencing of Lysobacter sp. H21R20.</title>
        <authorList>
            <person name="Bae J.-W."/>
            <person name="Lee S.-Y."/>
        </authorList>
    </citation>
    <scope>NUCLEOTIDE SEQUENCE [LARGE SCALE GENOMIC DNA]</scope>
    <source>
        <strain evidence="16 17">H21R20</strain>
    </source>
</reference>
<keyword evidence="16" id="KW-0675">Receptor</keyword>
<evidence type="ECO:0000256" key="9">
    <source>
        <dbReference type="ARBA" id="ARBA00023237"/>
    </source>
</evidence>
<keyword evidence="4 10" id="KW-0812">Transmembrane</keyword>
<keyword evidence="7 11" id="KW-0798">TonB box</keyword>
<evidence type="ECO:0000256" key="11">
    <source>
        <dbReference type="RuleBase" id="RU003357"/>
    </source>
</evidence>
<dbReference type="Pfam" id="PF00593">
    <property type="entry name" value="TonB_dep_Rec_b-barrel"/>
    <property type="match status" value="1"/>
</dbReference>
<dbReference type="GO" id="GO:0015344">
    <property type="term" value="F:siderophore uptake transmembrane transporter activity"/>
    <property type="evidence" value="ECO:0007669"/>
    <property type="project" value="TreeGrafter"/>
</dbReference>
<dbReference type="InterPro" id="IPR036942">
    <property type="entry name" value="Beta-barrel_TonB_sf"/>
</dbReference>
<keyword evidence="6" id="KW-0406">Ion transport</keyword>
<feature type="region of interest" description="Disordered" evidence="12">
    <location>
        <begin position="603"/>
        <end position="622"/>
    </location>
</feature>
<dbReference type="InterPro" id="IPR037066">
    <property type="entry name" value="Plug_dom_sf"/>
</dbReference>
<proteinExistence type="inferred from homology"/>
<feature type="domain" description="TonB-dependent receptor-like beta-barrel" evidence="14">
    <location>
        <begin position="258"/>
        <end position="689"/>
    </location>
</feature>
<evidence type="ECO:0000256" key="7">
    <source>
        <dbReference type="ARBA" id="ARBA00023077"/>
    </source>
</evidence>
<dbReference type="GO" id="GO:0044718">
    <property type="term" value="P:siderophore transmembrane transport"/>
    <property type="evidence" value="ECO:0007669"/>
    <property type="project" value="TreeGrafter"/>
</dbReference>
<comment type="subcellular location">
    <subcellularLocation>
        <location evidence="1 10">Cell outer membrane</location>
        <topology evidence="1 10">Multi-pass membrane protein</topology>
    </subcellularLocation>
</comment>
<evidence type="ECO:0000256" key="10">
    <source>
        <dbReference type="PROSITE-ProRule" id="PRU01360"/>
    </source>
</evidence>
<keyword evidence="9 10" id="KW-0998">Cell outer membrane</keyword>
<dbReference type="AlphaFoldDB" id="A0A7S6UH79"/>
<dbReference type="Proteomes" id="UP000594059">
    <property type="component" value="Chromosome"/>
</dbReference>
<keyword evidence="17" id="KW-1185">Reference proteome</keyword>
<evidence type="ECO:0000256" key="1">
    <source>
        <dbReference type="ARBA" id="ARBA00004571"/>
    </source>
</evidence>
<accession>A0A7S6UH79</accession>
<dbReference type="Gene3D" id="2.40.170.20">
    <property type="entry name" value="TonB-dependent receptor, beta-barrel domain"/>
    <property type="match status" value="1"/>
</dbReference>
<dbReference type="Pfam" id="PF07715">
    <property type="entry name" value="Plug"/>
    <property type="match status" value="1"/>
</dbReference>
<comment type="similarity">
    <text evidence="10 11">Belongs to the TonB-dependent receptor family.</text>
</comment>
<keyword evidence="5 13" id="KW-0732">Signal</keyword>
<evidence type="ECO:0000256" key="13">
    <source>
        <dbReference type="SAM" id="SignalP"/>
    </source>
</evidence>
<keyword evidence="8 10" id="KW-0472">Membrane</keyword>
<dbReference type="EMBL" id="CP063656">
    <property type="protein sequence ID" value="QOW20263.1"/>
    <property type="molecule type" value="Genomic_DNA"/>
</dbReference>
<evidence type="ECO:0000256" key="12">
    <source>
        <dbReference type="SAM" id="MobiDB-lite"/>
    </source>
</evidence>
<dbReference type="PANTHER" id="PTHR30069:SF53">
    <property type="entry name" value="COLICIN I RECEPTOR-RELATED"/>
    <property type="match status" value="1"/>
</dbReference>
<evidence type="ECO:0000256" key="8">
    <source>
        <dbReference type="ARBA" id="ARBA00023136"/>
    </source>
</evidence>
<evidence type="ECO:0000256" key="3">
    <source>
        <dbReference type="ARBA" id="ARBA00022452"/>
    </source>
</evidence>
<dbReference type="CDD" id="cd01347">
    <property type="entry name" value="ligand_gated_channel"/>
    <property type="match status" value="1"/>
</dbReference>
<evidence type="ECO:0000313" key="16">
    <source>
        <dbReference type="EMBL" id="QOW20263.1"/>
    </source>
</evidence>